<evidence type="ECO:0000256" key="6">
    <source>
        <dbReference type="ARBA" id="ARBA00022843"/>
    </source>
</evidence>
<keyword evidence="5" id="KW-0221">Differentiation</keyword>
<dbReference type="InterPro" id="IPR001881">
    <property type="entry name" value="EGF-like_Ca-bd_dom"/>
</dbReference>
<feature type="domain" description="DSL" evidence="15">
    <location>
        <begin position="264"/>
        <end position="309"/>
    </location>
</feature>
<organism evidence="16 17">
    <name type="scientific">Trichobilharzia regenti</name>
    <name type="common">Nasal bird schistosome</name>
    <dbReference type="NCBI Taxonomy" id="157069"/>
    <lineage>
        <taxon>Eukaryota</taxon>
        <taxon>Metazoa</taxon>
        <taxon>Spiralia</taxon>
        <taxon>Lophotrochozoa</taxon>
        <taxon>Platyhelminthes</taxon>
        <taxon>Trematoda</taxon>
        <taxon>Digenea</taxon>
        <taxon>Strigeidida</taxon>
        <taxon>Schistosomatoidea</taxon>
        <taxon>Schistosomatidae</taxon>
        <taxon>Trichobilharzia</taxon>
    </lineage>
</organism>
<evidence type="ECO:0000313" key="17">
    <source>
        <dbReference type="WBParaSite" id="TREG1_37430.1"/>
    </source>
</evidence>
<evidence type="ECO:0000256" key="8">
    <source>
        <dbReference type="ARBA" id="ARBA00023180"/>
    </source>
</evidence>
<dbReference type="InterPro" id="IPR051022">
    <property type="entry name" value="Notch_Cell-Fate_Det"/>
</dbReference>
<dbReference type="InterPro" id="IPR018097">
    <property type="entry name" value="EGF_Ca-bd_CS"/>
</dbReference>
<feature type="disulfide bond" evidence="10">
    <location>
        <begin position="300"/>
        <end position="309"/>
    </location>
</feature>
<feature type="chain" id="PRO_5041716715" description="Delta-like protein" evidence="13">
    <location>
        <begin position="29"/>
        <end position="929"/>
    </location>
</feature>
<evidence type="ECO:0000256" key="3">
    <source>
        <dbReference type="ARBA" id="ARBA00022729"/>
    </source>
</evidence>
<dbReference type="PRINTS" id="PR00010">
    <property type="entry name" value="EGFBLOOD"/>
</dbReference>
<evidence type="ECO:0000256" key="13">
    <source>
        <dbReference type="SAM" id="SignalP"/>
    </source>
</evidence>
<sequence length="929" mass="106253">MKINCSKHFLYLSTISLFICFTSEIVHDSSVNISRETRKFFTRSEFDLHIEYLTLSLITTHNHSLNKIYEPNIFEKCYTHIDTNQCHIVLGICVAEVDYINNKHQHISVNTPILIKHHENLIQAYNRTPSFSWEIYNELLPVGCEIGHEQIMTGVLNINTSINQLNLTYNLKLSTMIKNSLQVLFNVYHLTSNGDLWLIDQLSTVLSRVELNQPWKLINLFGSDNNSNSNAYQESVAETTLNTSSSSSSSKAPLHFSISVRYRYSCSLNYYGENCNHYCKPRDSKHGHYHCHPQTGELVCNPGWTGARCNQALCRKGCKHGNCIGPELCRCLDGWTGSNCDRCITMPGCLNGHCFFNMTRASHVPFTCECESGWNGMLCNINARICDQNPNICHNHGVCINQPDPNGLKVPYRCECLPGYYGIHCEKQIIDCKFHGCNQRGECQKDGICMCNSTYYGTFCQFNQTTCDENPCLGNQSKCHERITEITADNNEQITLKMRQFKCQCEQGRFGENCEFDIDECLSKPCQNGGHCIDLINGYQCICPPRFTGSHCQMKLTACQNNSCANGGECLDESISFQCNCLPGWKGITCRENINECSEIPRQTGRSLCQNNAGCRDLLGSYKCLCSSAWEGKHCEIRKLNKNSNNNNNSNNTQHHHDHSEDNCLHNQFVNETVRKDRLHHRYNEFIMLFLILTITFLIAIFAFSGGILFFCTSYKYQKVRRSNSSSLLSLFRNKSVTRNNESSPSELTKTHEHRTLNSHRFVYSIHQQQQQQQQRQQQRPSSLNNYAQDWPCLLYVNKSFSDRVFVNVQKNSYDDNQNCTGLSSVYETPQSYVNENNSIDNNTNIASFIKLDRPSPYCRKDQLDRGAKVHQDSQYNDHQNCQYCQCQNLENPSQLSQSLIFNTRPDTPPPTYETSIGLNTIIHNESIN</sequence>
<comment type="subcellular location">
    <subcellularLocation>
        <location evidence="11">Membrane</location>
        <topology evidence="11">Single-pass type I membrane protein</topology>
    </subcellularLocation>
</comment>
<proteinExistence type="predicted"/>
<keyword evidence="7 9" id="KW-1015">Disulfide bond</keyword>
<dbReference type="SMART" id="SM00181">
    <property type="entry name" value="EGF"/>
    <property type="match status" value="8"/>
</dbReference>
<keyword evidence="6" id="KW-0832">Ubl conjugation</keyword>
<dbReference type="CDD" id="cd00054">
    <property type="entry name" value="EGF_CA"/>
    <property type="match status" value="3"/>
</dbReference>
<dbReference type="PROSITE" id="PS50026">
    <property type="entry name" value="EGF_3"/>
    <property type="match status" value="5"/>
</dbReference>
<reference evidence="17" key="2">
    <citation type="submission" date="2023-11" db="UniProtKB">
        <authorList>
            <consortium name="WormBaseParasite"/>
        </authorList>
    </citation>
    <scope>IDENTIFICATION</scope>
</reference>
<dbReference type="Proteomes" id="UP000050795">
    <property type="component" value="Unassembled WGS sequence"/>
</dbReference>
<evidence type="ECO:0000313" key="16">
    <source>
        <dbReference type="Proteomes" id="UP000050795"/>
    </source>
</evidence>
<feature type="disulfide bond" evidence="9">
    <location>
        <begin position="416"/>
        <end position="425"/>
    </location>
</feature>
<evidence type="ECO:0000256" key="1">
    <source>
        <dbReference type="ARBA" id="ARBA00022473"/>
    </source>
</evidence>
<dbReference type="FunFam" id="2.10.25.10:FF:000117">
    <property type="entry name" value="Delta-like protein"/>
    <property type="match status" value="1"/>
</dbReference>
<dbReference type="InterPro" id="IPR000742">
    <property type="entry name" value="EGF"/>
</dbReference>
<dbReference type="FunFam" id="2.10.25.10:FF:000472">
    <property type="entry name" value="Uncharacterized protein, isoform A"/>
    <property type="match status" value="1"/>
</dbReference>
<dbReference type="PROSITE" id="PS00010">
    <property type="entry name" value="ASX_HYDROXYL"/>
    <property type="match status" value="3"/>
</dbReference>
<feature type="domain" description="EGF-like" evidence="14">
    <location>
        <begin position="428"/>
        <end position="461"/>
    </location>
</feature>
<accession>A0AA85JL14</accession>
<feature type="disulfide bond" evidence="9">
    <location>
        <begin position="581"/>
        <end position="590"/>
    </location>
</feature>
<protein>
    <recommendedName>
        <fullName evidence="11">Delta-like protein</fullName>
    </recommendedName>
</protein>
<dbReference type="Pfam" id="PF01414">
    <property type="entry name" value="DSL"/>
    <property type="match status" value="1"/>
</dbReference>
<comment type="function">
    <text evidence="11">Putative Notch ligand involved in the mediation of Notch signaling.</text>
</comment>
<feature type="transmembrane region" description="Helical" evidence="12">
    <location>
        <begin position="686"/>
        <end position="712"/>
    </location>
</feature>
<keyword evidence="4 11" id="KW-0677">Repeat</keyword>
<feature type="domain" description="EGF-like" evidence="14">
    <location>
        <begin position="593"/>
        <end position="636"/>
    </location>
</feature>
<dbReference type="PROSITE" id="PS01187">
    <property type="entry name" value="EGF_CA"/>
    <property type="match status" value="2"/>
</dbReference>
<evidence type="ECO:0000259" key="15">
    <source>
        <dbReference type="PROSITE" id="PS51051"/>
    </source>
</evidence>
<feature type="domain" description="EGF-like" evidence="14">
    <location>
        <begin position="382"/>
        <end position="426"/>
    </location>
</feature>
<keyword evidence="11 12" id="KW-0472">Membrane</keyword>
<evidence type="ECO:0000259" key="14">
    <source>
        <dbReference type="PROSITE" id="PS50026"/>
    </source>
</evidence>
<dbReference type="PROSITE" id="PS01186">
    <property type="entry name" value="EGF_2"/>
    <property type="match status" value="3"/>
</dbReference>
<feature type="signal peptide" evidence="13">
    <location>
        <begin position="1"/>
        <end position="28"/>
    </location>
</feature>
<feature type="disulfide bond" evidence="9">
    <location>
        <begin position="543"/>
        <end position="552"/>
    </location>
</feature>
<keyword evidence="8" id="KW-0325">Glycoprotein</keyword>
<dbReference type="Gene3D" id="2.10.25.140">
    <property type="match status" value="1"/>
</dbReference>
<dbReference type="PANTHER" id="PTHR24049">
    <property type="entry name" value="CRUMBS FAMILY MEMBER"/>
    <property type="match status" value="1"/>
</dbReference>
<dbReference type="GO" id="GO:0045197">
    <property type="term" value="P:establishment or maintenance of epithelial cell apical/basal polarity"/>
    <property type="evidence" value="ECO:0007669"/>
    <property type="project" value="TreeGrafter"/>
</dbReference>
<name>A0AA85JL14_TRIRE</name>
<feature type="disulfide bond" evidence="10">
    <location>
        <begin position="279"/>
        <end position="291"/>
    </location>
</feature>
<feature type="disulfide bond" evidence="10">
    <location>
        <begin position="266"/>
        <end position="275"/>
    </location>
</feature>
<dbReference type="SMART" id="SM00051">
    <property type="entry name" value="DSL"/>
    <property type="match status" value="1"/>
</dbReference>
<evidence type="ECO:0000256" key="2">
    <source>
        <dbReference type="ARBA" id="ARBA00022536"/>
    </source>
</evidence>
<dbReference type="InterPro" id="IPR000152">
    <property type="entry name" value="EGF-type_Asp/Asn_hydroxyl_site"/>
</dbReference>
<keyword evidence="16" id="KW-1185">Reference proteome</keyword>
<dbReference type="InterPro" id="IPR001774">
    <property type="entry name" value="DSL"/>
</dbReference>
<dbReference type="GO" id="GO:0007157">
    <property type="term" value="P:heterophilic cell-cell adhesion via plasma membrane cell adhesion molecules"/>
    <property type="evidence" value="ECO:0007669"/>
    <property type="project" value="TreeGrafter"/>
</dbReference>
<dbReference type="GO" id="GO:0005886">
    <property type="term" value="C:plasma membrane"/>
    <property type="evidence" value="ECO:0007669"/>
    <property type="project" value="TreeGrafter"/>
</dbReference>
<keyword evidence="11 12" id="KW-1133">Transmembrane helix</keyword>
<evidence type="ECO:0000256" key="11">
    <source>
        <dbReference type="RuleBase" id="RU280815"/>
    </source>
</evidence>
<comment type="caution">
    <text evidence="9">Lacks conserved residue(s) required for the propagation of feature annotation.</text>
</comment>
<feature type="disulfide bond" evidence="9">
    <location>
        <begin position="451"/>
        <end position="460"/>
    </location>
</feature>
<evidence type="ECO:0000256" key="12">
    <source>
        <dbReference type="SAM" id="Phobius"/>
    </source>
</evidence>
<evidence type="ECO:0000256" key="7">
    <source>
        <dbReference type="ARBA" id="ARBA00023157"/>
    </source>
</evidence>
<dbReference type="SUPFAM" id="SSF57196">
    <property type="entry name" value="EGF/Laminin"/>
    <property type="match status" value="4"/>
</dbReference>
<dbReference type="GO" id="GO:0007154">
    <property type="term" value="P:cell communication"/>
    <property type="evidence" value="ECO:0007669"/>
    <property type="project" value="InterPro"/>
</dbReference>
<dbReference type="SMART" id="SM00179">
    <property type="entry name" value="EGF_CA"/>
    <property type="match status" value="4"/>
</dbReference>
<keyword evidence="3 11" id="KW-0732">Signal</keyword>
<dbReference type="Pfam" id="PF21700">
    <property type="entry name" value="EGF_DL_JAG"/>
    <property type="match status" value="1"/>
</dbReference>
<evidence type="ECO:0000256" key="9">
    <source>
        <dbReference type="PROSITE-ProRule" id="PRU00076"/>
    </source>
</evidence>
<keyword evidence="2 9" id="KW-0245">EGF-like domain</keyword>
<keyword evidence="11 12" id="KW-0812">Transmembrane</keyword>
<evidence type="ECO:0000256" key="10">
    <source>
        <dbReference type="PROSITE-ProRule" id="PRU00377"/>
    </source>
</evidence>
<evidence type="ECO:0000256" key="4">
    <source>
        <dbReference type="ARBA" id="ARBA00022737"/>
    </source>
</evidence>
<dbReference type="GO" id="GO:0030154">
    <property type="term" value="P:cell differentiation"/>
    <property type="evidence" value="ECO:0007669"/>
    <property type="project" value="UniProtKB-KW"/>
</dbReference>
<dbReference type="AlphaFoldDB" id="A0AA85JL14"/>
<dbReference type="PROSITE" id="PS51051">
    <property type="entry name" value="DSL"/>
    <property type="match status" value="1"/>
</dbReference>
<dbReference type="Pfam" id="PF12661">
    <property type="entry name" value="hEGF"/>
    <property type="match status" value="1"/>
</dbReference>
<dbReference type="Pfam" id="PF00008">
    <property type="entry name" value="EGF"/>
    <property type="match status" value="3"/>
</dbReference>
<feature type="disulfide bond" evidence="9">
    <location>
        <begin position="626"/>
        <end position="635"/>
    </location>
</feature>
<dbReference type="GO" id="GO:0005509">
    <property type="term" value="F:calcium ion binding"/>
    <property type="evidence" value="ECO:0007669"/>
    <property type="project" value="InterPro"/>
</dbReference>
<dbReference type="InterPro" id="IPR013032">
    <property type="entry name" value="EGF-like_CS"/>
</dbReference>
<reference evidence="16" key="1">
    <citation type="submission" date="2022-06" db="EMBL/GenBank/DDBJ databases">
        <authorList>
            <person name="Berger JAMES D."/>
            <person name="Berger JAMES D."/>
        </authorList>
    </citation>
    <scope>NUCLEOTIDE SEQUENCE [LARGE SCALE GENOMIC DNA]</scope>
</reference>
<feature type="domain" description="EGF-like" evidence="14">
    <location>
        <begin position="555"/>
        <end position="591"/>
    </location>
</feature>
<dbReference type="WBParaSite" id="TREG1_37430.1">
    <property type="protein sequence ID" value="TREG1_37430.1"/>
    <property type="gene ID" value="TREG1_37430"/>
</dbReference>
<feature type="domain" description="EGF-like" evidence="14">
    <location>
        <begin position="517"/>
        <end position="553"/>
    </location>
</feature>
<dbReference type="Gene3D" id="2.10.25.10">
    <property type="entry name" value="Laminin"/>
    <property type="match status" value="6"/>
</dbReference>
<dbReference type="GO" id="GO:0032991">
    <property type="term" value="C:protein-containing complex"/>
    <property type="evidence" value="ECO:0007669"/>
    <property type="project" value="TreeGrafter"/>
</dbReference>
<dbReference type="PROSITE" id="PS00022">
    <property type="entry name" value="EGF_1"/>
    <property type="match status" value="8"/>
</dbReference>
<evidence type="ECO:0000256" key="5">
    <source>
        <dbReference type="ARBA" id="ARBA00022782"/>
    </source>
</evidence>
<keyword evidence="1 11" id="KW-0217">Developmental protein</keyword>
<dbReference type="FunFam" id="2.10.25.140:FF:000001">
    <property type="entry name" value="Delta-like protein"/>
    <property type="match status" value="1"/>
</dbReference>